<protein>
    <recommendedName>
        <fullName evidence="2">Amidohydrolase-related domain-containing protein</fullName>
    </recommendedName>
</protein>
<dbReference type="EMBL" id="BAABWN010000004">
    <property type="protein sequence ID" value="GAA6167841.1"/>
    <property type="molecule type" value="Genomic_DNA"/>
</dbReference>
<dbReference type="SUPFAM" id="SSF51556">
    <property type="entry name" value="Metallo-dependent hydrolases"/>
    <property type="match status" value="1"/>
</dbReference>
<evidence type="ECO:0000256" key="1">
    <source>
        <dbReference type="ARBA" id="ARBA00023239"/>
    </source>
</evidence>
<dbReference type="RefSeq" id="WP_353302491.1">
    <property type="nucleotide sequence ID" value="NZ_BAABWN010000004.1"/>
</dbReference>
<dbReference type="InterPro" id="IPR032466">
    <property type="entry name" value="Metal_Hydrolase"/>
</dbReference>
<dbReference type="Pfam" id="PF04909">
    <property type="entry name" value="Amidohydro_2"/>
    <property type="match status" value="1"/>
</dbReference>
<name>A0ABQ0A864_9GAMM</name>
<evidence type="ECO:0000259" key="2">
    <source>
        <dbReference type="Pfam" id="PF04909"/>
    </source>
</evidence>
<accession>A0ABQ0A864</accession>
<keyword evidence="1" id="KW-0456">Lyase</keyword>
<gene>
    <name evidence="3" type="ORF">NBRC116591_16510</name>
</gene>
<reference evidence="3 4" key="1">
    <citation type="submission" date="2024-04" db="EMBL/GenBank/DDBJ databases">
        <title>Draft genome sequence of Sessilibacter corallicola NBRC 116591.</title>
        <authorList>
            <person name="Miyakawa T."/>
            <person name="Kusuya Y."/>
            <person name="Miura T."/>
        </authorList>
    </citation>
    <scope>NUCLEOTIDE SEQUENCE [LARGE SCALE GENOMIC DNA]</scope>
    <source>
        <strain evidence="3 4">KU-00831-HH</strain>
    </source>
</reference>
<dbReference type="InterPro" id="IPR006680">
    <property type="entry name" value="Amidohydro-rel"/>
</dbReference>
<dbReference type="Gene3D" id="3.20.20.140">
    <property type="entry name" value="Metal-dependent hydrolases"/>
    <property type="match status" value="1"/>
</dbReference>
<comment type="caution">
    <text evidence="3">The sequence shown here is derived from an EMBL/GenBank/DDBJ whole genome shotgun (WGS) entry which is preliminary data.</text>
</comment>
<dbReference type="PANTHER" id="PTHR21240">
    <property type="entry name" value="2-AMINO-3-CARBOXYLMUCONATE-6-SEMIALDEHYDE DECARBOXYLASE"/>
    <property type="match status" value="1"/>
</dbReference>
<feature type="domain" description="Amidohydrolase-related" evidence="2">
    <location>
        <begin position="96"/>
        <end position="346"/>
    </location>
</feature>
<organism evidence="3 4">
    <name type="scientific">Sessilibacter corallicola</name>
    <dbReference type="NCBI Taxonomy" id="2904075"/>
    <lineage>
        <taxon>Bacteria</taxon>
        <taxon>Pseudomonadati</taxon>
        <taxon>Pseudomonadota</taxon>
        <taxon>Gammaproteobacteria</taxon>
        <taxon>Cellvibrionales</taxon>
        <taxon>Cellvibrionaceae</taxon>
        <taxon>Sessilibacter</taxon>
    </lineage>
</organism>
<dbReference type="InterPro" id="IPR032465">
    <property type="entry name" value="ACMSD"/>
</dbReference>
<evidence type="ECO:0000313" key="4">
    <source>
        <dbReference type="Proteomes" id="UP001465153"/>
    </source>
</evidence>
<dbReference type="Proteomes" id="UP001465153">
    <property type="component" value="Unassembled WGS sequence"/>
</dbReference>
<dbReference type="PANTHER" id="PTHR21240:SF28">
    <property type="entry name" value="ISO-OROTATE DECARBOXYLASE (EUROFUNG)"/>
    <property type="match status" value="1"/>
</dbReference>
<keyword evidence="4" id="KW-1185">Reference proteome</keyword>
<proteinExistence type="predicted"/>
<sequence length="379" mass="43453">MNENTIHDCDRHLIEPKEIWENHVESKYFNRFPVTLRSCDKKGNRPFYRNSSNTSEYFIADEPIFFNWTNALQSGASDHGSELTKKLEQATSGQSQIQSMDDSGIYSASIFPTFTGYIVNHSAIDSETSIAYAQGYNNWLEDYCNADKNRLIPAAVISRHDPSTMVNQLETILEKGWRNITLRPEPIQGLTLGDPSYERFWQCCAEHNISVSLHGGTHLDQPDVAGKQRFNTRFAMHACSHPMEIQMAFLTLLDSGVLERNPTLKIGLLEAGASWIPSWLWRLDNICYPEFPSLIKDNIKMLPSEYFKRHCWVTLEIGEPCLKNVIDTIGINKILYGSDFPHPDHIQFNLNGNLHEKFLLNKHDTNVILTRNSTDFFNF</sequence>
<evidence type="ECO:0000313" key="3">
    <source>
        <dbReference type="EMBL" id="GAA6167841.1"/>
    </source>
</evidence>